<comment type="caution">
    <text evidence="2">The sequence shown here is derived from an EMBL/GenBank/DDBJ whole genome shotgun (WGS) entry which is preliminary data.</text>
</comment>
<reference evidence="2 3" key="1">
    <citation type="submission" date="2020-03" db="EMBL/GenBank/DDBJ databases">
        <title>Draft genome of Streptomyces sp. ventii, isolated from the Axial Seamount in the Pacific Ocean, and resequencing of the two type strains Streptomyces lonarensis strain NCL 716 and Streptomyces bohaiensis strain 11A07.</title>
        <authorList>
            <person name="Loughran R.M."/>
            <person name="Pfannmuller K.M."/>
            <person name="Wasson B.J."/>
            <person name="Deadmond M.C."/>
            <person name="Paddock B.E."/>
            <person name="Koyack M.J."/>
            <person name="Gallegos D.A."/>
            <person name="Mitchell E.A."/>
            <person name="Ushijima B."/>
            <person name="Saw J.H."/>
            <person name="Mcphail K.L."/>
            <person name="Videau P."/>
        </authorList>
    </citation>
    <scope>NUCLEOTIDE SEQUENCE [LARGE SCALE GENOMIC DNA]</scope>
    <source>
        <strain evidence="2 3">11A07</strain>
    </source>
</reference>
<dbReference type="Pfam" id="PF01063">
    <property type="entry name" value="Aminotran_4"/>
    <property type="match status" value="1"/>
</dbReference>
<dbReference type="Proteomes" id="UP000727056">
    <property type="component" value="Unassembled WGS sequence"/>
</dbReference>
<sequence>MAHPSHPVAELDGRPMTDEALLATALTGYGHFTTMRVTGAHRVRGLDLHLARLVRDCGVLFGTEPDTAAVVRSVRRAVERNRAAVTPGDDVVVRVSLIAPEFDVVRPPAAAVPRVLVTVREAPAARLAPLRVRTARYVREMPTVKHSSLLGALHTRRAAQLDGWDDVLFIDREGRVTEGATWNVGFVRDGDVVWPRGDALAGVTAALLRRTEPGSSAQVAATELAAMDAAFATNAGFGVRPLAAVDGTRFDPGHPVLDRLHRAYLAVPAQPL</sequence>
<keyword evidence="3" id="KW-1185">Reference proteome</keyword>
<name>A0ABX1CKC7_9ACTN</name>
<dbReference type="Gene3D" id="3.30.470.10">
    <property type="match status" value="1"/>
</dbReference>
<dbReference type="PANTHER" id="PTHR42743">
    <property type="entry name" value="AMINO-ACID AMINOTRANSFERASE"/>
    <property type="match status" value="1"/>
</dbReference>
<protein>
    <submittedName>
        <fullName evidence="2">Aminotransferase</fullName>
    </submittedName>
</protein>
<dbReference type="InterPro" id="IPR036038">
    <property type="entry name" value="Aminotransferase-like"/>
</dbReference>
<dbReference type="InterPro" id="IPR043131">
    <property type="entry name" value="BCAT-like_N"/>
</dbReference>
<organism evidence="2 3">
    <name type="scientific">Streptomyces bohaiensis</name>
    <dbReference type="NCBI Taxonomy" id="1431344"/>
    <lineage>
        <taxon>Bacteria</taxon>
        <taxon>Bacillati</taxon>
        <taxon>Actinomycetota</taxon>
        <taxon>Actinomycetes</taxon>
        <taxon>Kitasatosporales</taxon>
        <taxon>Streptomycetaceae</taxon>
        <taxon>Streptomyces</taxon>
    </lineage>
</organism>
<comment type="similarity">
    <text evidence="1">Belongs to the class-IV pyridoxal-phosphate-dependent aminotransferase family.</text>
</comment>
<dbReference type="PANTHER" id="PTHR42743:SF2">
    <property type="entry name" value="AMINODEOXYCHORISMATE LYASE"/>
    <property type="match status" value="1"/>
</dbReference>
<accession>A0ABX1CKC7</accession>
<dbReference type="NCBIfam" id="NF006734">
    <property type="entry name" value="PRK09266.1"/>
    <property type="match status" value="1"/>
</dbReference>
<dbReference type="InterPro" id="IPR050571">
    <property type="entry name" value="Class-IV_PLP-Dep_Aminotrnsfr"/>
</dbReference>
<dbReference type="SUPFAM" id="SSF56752">
    <property type="entry name" value="D-aminoacid aminotransferase-like PLP-dependent enzymes"/>
    <property type="match status" value="1"/>
</dbReference>
<gene>
    <name evidence="2" type="ORF">HCN52_19405</name>
</gene>
<evidence type="ECO:0000256" key="1">
    <source>
        <dbReference type="ARBA" id="ARBA00009320"/>
    </source>
</evidence>
<dbReference type="EMBL" id="JAAVJC010000230">
    <property type="protein sequence ID" value="NJQ17044.1"/>
    <property type="molecule type" value="Genomic_DNA"/>
</dbReference>
<evidence type="ECO:0000313" key="3">
    <source>
        <dbReference type="Proteomes" id="UP000727056"/>
    </source>
</evidence>
<dbReference type="RefSeq" id="WP_168089737.1">
    <property type="nucleotide sequence ID" value="NZ_BHZH01000308.1"/>
</dbReference>
<proteinExistence type="inferred from homology"/>
<dbReference type="Gene3D" id="3.20.10.10">
    <property type="entry name" value="D-amino Acid Aminotransferase, subunit A, domain 2"/>
    <property type="match status" value="1"/>
</dbReference>
<keyword evidence="2" id="KW-0808">Transferase</keyword>
<dbReference type="InterPro" id="IPR043132">
    <property type="entry name" value="BCAT-like_C"/>
</dbReference>
<keyword evidence="2" id="KW-0032">Aminotransferase</keyword>
<evidence type="ECO:0000313" key="2">
    <source>
        <dbReference type="EMBL" id="NJQ17044.1"/>
    </source>
</evidence>
<dbReference type="InterPro" id="IPR001544">
    <property type="entry name" value="Aminotrans_IV"/>
</dbReference>
<dbReference type="GO" id="GO:0008483">
    <property type="term" value="F:transaminase activity"/>
    <property type="evidence" value="ECO:0007669"/>
    <property type="project" value="UniProtKB-KW"/>
</dbReference>